<accession>A0A091MYG7</accession>
<sequence length="76" mass="9051">MRENLLPRVLSIKIICLGFSHSRETGKKKKRSTHFREEESFRENIQNLCTKPRSVFFAIQIHPTDIYCTHTRTHTH</sequence>
<organism evidence="1 2">
    <name type="scientific">Apaloderma vittatum</name>
    <name type="common">Bar-tailed trogon</name>
    <dbReference type="NCBI Taxonomy" id="57397"/>
    <lineage>
        <taxon>Eukaryota</taxon>
        <taxon>Metazoa</taxon>
        <taxon>Chordata</taxon>
        <taxon>Craniata</taxon>
        <taxon>Vertebrata</taxon>
        <taxon>Euteleostomi</taxon>
        <taxon>Archelosauria</taxon>
        <taxon>Archosauria</taxon>
        <taxon>Dinosauria</taxon>
        <taxon>Saurischia</taxon>
        <taxon>Theropoda</taxon>
        <taxon>Coelurosauria</taxon>
        <taxon>Aves</taxon>
        <taxon>Neognathae</taxon>
        <taxon>Neoaves</taxon>
        <taxon>Telluraves</taxon>
        <taxon>Coraciimorphae</taxon>
        <taxon>Trogoniformes</taxon>
        <taxon>Trogonidae</taxon>
        <taxon>Apaloderma</taxon>
    </lineage>
</organism>
<proteinExistence type="predicted"/>
<protein>
    <submittedName>
        <fullName evidence="1">Uncharacterized protein</fullName>
    </submittedName>
</protein>
<name>A0A091MYG7_APAVI</name>
<reference evidence="1 2" key="1">
    <citation type="submission" date="2014-04" db="EMBL/GenBank/DDBJ databases">
        <title>Genome evolution of avian class.</title>
        <authorList>
            <person name="Zhang G."/>
            <person name="Li C."/>
        </authorList>
    </citation>
    <scope>NUCLEOTIDE SEQUENCE [LARGE SCALE GENOMIC DNA]</scope>
    <source>
        <strain evidence="1">BGI_N311</strain>
    </source>
</reference>
<dbReference type="EMBL" id="KL373709">
    <property type="protein sequence ID" value="KFP82296.1"/>
    <property type="molecule type" value="Genomic_DNA"/>
</dbReference>
<dbReference type="AlphaFoldDB" id="A0A091MYG7"/>
<gene>
    <name evidence="1" type="ORF">N311_08077</name>
</gene>
<evidence type="ECO:0000313" key="2">
    <source>
        <dbReference type="Proteomes" id="UP000054244"/>
    </source>
</evidence>
<keyword evidence="2" id="KW-1185">Reference proteome</keyword>
<feature type="non-terminal residue" evidence="1">
    <location>
        <position position="76"/>
    </location>
</feature>
<dbReference type="Proteomes" id="UP000054244">
    <property type="component" value="Unassembled WGS sequence"/>
</dbReference>
<evidence type="ECO:0000313" key="1">
    <source>
        <dbReference type="EMBL" id="KFP82296.1"/>
    </source>
</evidence>